<keyword evidence="3" id="KW-1185">Reference proteome</keyword>
<sequence>MRPRSLVKPKVAPLLDTQPPASWDPEIDVKDTEADIERFNNDPEYYKTFRKQIEQQMNEKFAASIKNLEAHEKGRQPIVTDSGLQ</sequence>
<dbReference type="EMBL" id="JAHBCI010000008">
    <property type="protein sequence ID" value="KAG9498163.1"/>
    <property type="molecule type" value="Genomic_DNA"/>
</dbReference>
<accession>A0A9P8DA82</accession>
<dbReference type="AlphaFoldDB" id="A0A9P8DA82"/>
<evidence type="ECO:0000313" key="3">
    <source>
        <dbReference type="Proteomes" id="UP000827133"/>
    </source>
</evidence>
<feature type="region of interest" description="Disordered" evidence="1">
    <location>
        <begin position="1"/>
        <end position="26"/>
    </location>
</feature>
<organism evidence="2 3">
    <name type="scientific">Fusarium musae</name>
    <dbReference type="NCBI Taxonomy" id="1042133"/>
    <lineage>
        <taxon>Eukaryota</taxon>
        <taxon>Fungi</taxon>
        <taxon>Dikarya</taxon>
        <taxon>Ascomycota</taxon>
        <taxon>Pezizomycotina</taxon>
        <taxon>Sordariomycetes</taxon>
        <taxon>Hypocreomycetidae</taxon>
        <taxon>Hypocreales</taxon>
        <taxon>Nectriaceae</taxon>
        <taxon>Fusarium</taxon>
    </lineage>
</organism>
<evidence type="ECO:0000313" key="2">
    <source>
        <dbReference type="EMBL" id="KAG9498163.1"/>
    </source>
</evidence>
<dbReference type="RefSeq" id="XP_044677163.1">
    <property type="nucleotide sequence ID" value="XM_044828609.1"/>
</dbReference>
<comment type="caution">
    <text evidence="2">The sequence shown here is derived from an EMBL/GenBank/DDBJ whole genome shotgun (WGS) entry which is preliminary data.</text>
</comment>
<name>A0A9P8DA82_9HYPO</name>
<reference evidence="2" key="1">
    <citation type="journal article" date="2021" name="Mol. Plant Microbe Interact.">
        <title>Telomere to telomere genome assembly of Fusarium musae F31, causal agent of crown rot disease of banana.</title>
        <authorList>
            <person name="Degradi L."/>
            <person name="Tava V."/>
            <person name="Kunova A."/>
            <person name="Cortesi P."/>
            <person name="Saracchi M."/>
            <person name="Pasquali M."/>
        </authorList>
    </citation>
    <scope>NUCLEOTIDE SEQUENCE</scope>
    <source>
        <strain evidence="2">F31</strain>
    </source>
</reference>
<dbReference type="GeneID" id="68318914"/>
<dbReference type="KEGG" id="fmu:J7337_011058"/>
<proteinExistence type="predicted"/>
<gene>
    <name evidence="2" type="ORF">J7337_011058</name>
</gene>
<protein>
    <submittedName>
        <fullName evidence="2">Uncharacterized protein</fullName>
    </submittedName>
</protein>
<evidence type="ECO:0000256" key="1">
    <source>
        <dbReference type="SAM" id="MobiDB-lite"/>
    </source>
</evidence>
<dbReference type="Proteomes" id="UP000827133">
    <property type="component" value="Unassembled WGS sequence"/>
</dbReference>